<dbReference type="PANTHER" id="PTHR13285">
    <property type="entry name" value="ACYLTRANSFERASE"/>
    <property type="match status" value="1"/>
</dbReference>
<evidence type="ECO:0000256" key="2">
    <source>
        <dbReference type="ARBA" id="ARBA00010323"/>
    </source>
</evidence>
<gene>
    <name evidence="9" type="ORF">OW763_10970</name>
</gene>
<dbReference type="InterPro" id="IPR051085">
    <property type="entry name" value="MB_O-acyltransferase"/>
</dbReference>
<feature type="transmembrane region" description="Helical" evidence="8">
    <location>
        <begin position="146"/>
        <end position="166"/>
    </location>
</feature>
<feature type="transmembrane region" description="Helical" evidence="8">
    <location>
        <begin position="354"/>
        <end position="373"/>
    </location>
</feature>
<dbReference type="PANTHER" id="PTHR13285:SF18">
    <property type="entry name" value="PROTEIN-CYSTEINE N-PALMITOYLTRANSFERASE RASP"/>
    <property type="match status" value="1"/>
</dbReference>
<evidence type="ECO:0000256" key="1">
    <source>
        <dbReference type="ARBA" id="ARBA00004651"/>
    </source>
</evidence>
<feature type="transmembrane region" description="Helical" evidence="8">
    <location>
        <begin position="442"/>
        <end position="461"/>
    </location>
</feature>
<reference evidence="9" key="1">
    <citation type="submission" date="2022-12" db="EMBL/GenBank/DDBJ databases">
        <authorList>
            <person name="Wang J."/>
        </authorList>
    </citation>
    <scope>NUCLEOTIDE SEQUENCE</scope>
    <source>
        <strain evidence="9">HY-45-18</strain>
    </source>
</reference>
<accession>A0ABT4D0V0</accession>
<keyword evidence="6 7" id="KW-0472">Membrane</keyword>
<keyword evidence="4 8" id="KW-0812">Transmembrane</keyword>
<feature type="transmembrane region" description="Helical" evidence="8">
    <location>
        <begin position="30"/>
        <end position="57"/>
    </location>
</feature>
<dbReference type="PIRSF" id="PIRSF016636">
    <property type="entry name" value="AlgI_DltB"/>
    <property type="match status" value="1"/>
</dbReference>
<sequence>MVFSSLVFLFVFLPLVLLFYYLFPPKMRNIILLTASLIFYAWGEPVYIFLMIFSSIVDYIHGLLIEKYREQDKKAKLIVLSSVIINLSLLSFFKYGDFIIANINHLFETSFISMKLPLPIGISFYTFQTMSYTIDVYRGDAPVQKSLIGLATYVTLFPQLIAGPIVRYQTIAEQIDNRKENIEQFASGIRRFIIGLGKKVLLANNIGMLWNEIQNTNISDLTVLTSWLGIIAFAFQIYFDFSGYSDMAIGLGRMFGFSFLENFNYPYISQSISEFWRRWHISLGAWFKDYVYIPLGGNKVSKTNIYRNLFIVWFLTGLWHGASWNFVVWGLYFGVIIGIEKAGLLKVLKQLPALIRYIYTMFLLIIGWVLFLFDKFSTGVDYLRVMFGINHANLYDTKFIYYLYTNIILLIALIIGSTPLIRNINISISVKLKGKIKIFYQYILNPSIYFIILFISTAYLVDEVYNPFLYFRF</sequence>
<evidence type="ECO:0000313" key="9">
    <source>
        <dbReference type="EMBL" id="MCY6484863.1"/>
    </source>
</evidence>
<dbReference type="EMBL" id="JAPQER010000004">
    <property type="protein sequence ID" value="MCY6484863.1"/>
    <property type="molecule type" value="Genomic_DNA"/>
</dbReference>
<organism evidence="9 10">
    <name type="scientific">Clostridium aestuarii</name>
    <dbReference type="NCBI Taxonomy" id="338193"/>
    <lineage>
        <taxon>Bacteria</taxon>
        <taxon>Bacillati</taxon>
        <taxon>Bacillota</taxon>
        <taxon>Clostridia</taxon>
        <taxon>Eubacteriales</taxon>
        <taxon>Clostridiaceae</taxon>
        <taxon>Clostridium</taxon>
    </lineage>
</organism>
<evidence type="ECO:0000256" key="6">
    <source>
        <dbReference type="ARBA" id="ARBA00023136"/>
    </source>
</evidence>
<feature type="transmembrane region" description="Helical" evidence="8">
    <location>
        <begin position="77"/>
        <end position="95"/>
    </location>
</feature>
<dbReference type="Proteomes" id="UP001078443">
    <property type="component" value="Unassembled WGS sequence"/>
</dbReference>
<comment type="similarity">
    <text evidence="2 7">Belongs to the membrane-bound acyltransferase family.</text>
</comment>
<keyword evidence="10" id="KW-1185">Reference proteome</keyword>
<comment type="caution">
    <text evidence="9">The sequence shown here is derived from an EMBL/GenBank/DDBJ whole genome shotgun (WGS) entry which is preliminary data.</text>
</comment>
<feature type="transmembrane region" description="Helical" evidence="8">
    <location>
        <begin position="6"/>
        <end position="23"/>
    </location>
</feature>
<dbReference type="InterPro" id="IPR028362">
    <property type="entry name" value="AlgI"/>
</dbReference>
<dbReference type="InterPro" id="IPR024194">
    <property type="entry name" value="Ac/AlaTfrase_AlgI/DltB"/>
</dbReference>
<feature type="transmembrane region" description="Helical" evidence="8">
    <location>
        <begin position="218"/>
        <end position="239"/>
    </location>
</feature>
<evidence type="ECO:0000256" key="4">
    <source>
        <dbReference type="ARBA" id="ARBA00022692"/>
    </source>
</evidence>
<keyword evidence="7" id="KW-0012">Acyltransferase</keyword>
<feature type="transmembrane region" description="Helical" evidence="8">
    <location>
        <begin position="399"/>
        <end position="421"/>
    </location>
</feature>
<evidence type="ECO:0000256" key="3">
    <source>
        <dbReference type="ARBA" id="ARBA00022475"/>
    </source>
</evidence>
<evidence type="ECO:0000256" key="8">
    <source>
        <dbReference type="SAM" id="Phobius"/>
    </source>
</evidence>
<name>A0ABT4D0V0_9CLOT</name>
<evidence type="ECO:0000256" key="7">
    <source>
        <dbReference type="PIRNR" id="PIRNR016636"/>
    </source>
</evidence>
<protein>
    <submittedName>
        <fullName evidence="9">MBOAT family protein</fullName>
    </submittedName>
</protein>
<feature type="transmembrane region" description="Helical" evidence="8">
    <location>
        <begin position="310"/>
        <end position="333"/>
    </location>
</feature>
<keyword evidence="3 7" id="KW-1003">Cell membrane</keyword>
<keyword evidence="7" id="KW-0808">Transferase</keyword>
<evidence type="ECO:0000313" key="10">
    <source>
        <dbReference type="Proteomes" id="UP001078443"/>
    </source>
</evidence>
<proteinExistence type="inferred from homology"/>
<comment type="subcellular location">
    <subcellularLocation>
        <location evidence="1">Cell membrane</location>
        <topology evidence="1">Multi-pass membrane protein</topology>
    </subcellularLocation>
</comment>
<evidence type="ECO:0000256" key="5">
    <source>
        <dbReference type="ARBA" id="ARBA00022989"/>
    </source>
</evidence>
<dbReference type="PIRSF" id="PIRSF500217">
    <property type="entry name" value="AlgI"/>
    <property type="match status" value="1"/>
</dbReference>
<dbReference type="InterPro" id="IPR004299">
    <property type="entry name" value="MBOAT_fam"/>
</dbReference>
<dbReference type="RefSeq" id="WP_268041186.1">
    <property type="nucleotide sequence ID" value="NZ_JAPQER010000004.1"/>
</dbReference>
<dbReference type="Pfam" id="PF03062">
    <property type="entry name" value="MBOAT"/>
    <property type="match status" value="1"/>
</dbReference>
<keyword evidence="5 8" id="KW-1133">Transmembrane helix</keyword>